<evidence type="ECO:0000313" key="3">
    <source>
        <dbReference type="EMBL" id="MCX2819168.1"/>
    </source>
</evidence>
<evidence type="ECO:0000259" key="2">
    <source>
        <dbReference type="Pfam" id="PF24008"/>
    </source>
</evidence>
<reference evidence="3" key="1">
    <citation type="submission" date="2022-09" db="EMBL/GenBank/DDBJ databases">
        <title>Haloadaptaus new haloarchaeum isolated from saline soil.</title>
        <authorList>
            <person name="Duran-Viseras A."/>
            <person name="Sanchez-Porro C."/>
            <person name="Ventosa A."/>
        </authorList>
    </citation>
    <scope>NUCLEOTIDE SEQUENCE</scope>
    <source>
        <strain evidence="3">F3-133</strain>
    </source>
</reference>
<organism evidence="3 4">
    <name type="scientific">Halorutilus salinus</name>
    <dbReference type="NCBI Taxonomy" id="2487751"/>
    <lineage>
        <taxon>Archaea</taxon>
        <taxon>Methanobacteriati</taxon>
        <taxon>Methanobacteriota</taxon>
        <taxon>Stenosarchaea group</taxon>
        <taxon>Halobacteria</taxon>
        <taxon>Halorutilales</taxon>
        <taxon>Halorutilaceae</taxon>
        <taxon>Halorutilus</taxon>
    </lineage>
</organism>
<protein>
    <recommendedName>
        <fullName evidence="2">DUF7322 domain-containing protein</fullName>
    </recommendedName>
</protein>
<evidence type="ECO:0000256" key="1">
    <source>
        <dbReference type="SAM" id="Phobius"/>
    </source>
</evidence>
<keyword evidence="1" id="KW-0812">Transmembrane</keyword>
<feature type="transmembrane region" description="Helical" evidence="1">
    <location>
        <begin position="48"/>
        <end position="64"/>
    </location>
</feature>
<comment type="caution">
    <text evidence="3">The sequence shown here is derived from an EMBL/GenBank/DDBJ whole genome shotgun (WGS) entry which is preliminary data.</text>
</comment>
<dbReference type="AlphaFoldDB" id="A0A9Q4C488"/>
<dbReference type="Pfam" id="PF24008">
    <property type="entry name" value="DUF7322"/>
    <property type="match status" value="1"/>
</dbReference>
<gene>
    <name evidence="3" type="ORF">EGH25_07355</name>
</gene>
<dbReference type="RefSeq" id="WP_266087214.1">
    <property type="nucleotide sequence ID" value="NZ_RKLV01000006.1"/>
</dbReference>
<accession>A0A9Q4C488</accession>
<feature type="transmembrane region" description="Helical" evidence="1">
    <location>
        <begin position="19"/>
        <end position="42"/>
    </location>
</feature>
<keyword evidence="4" id="KW-1185">Reference proteome</keyword>
<feature type="domain" description="DUF7322" evidence="2">
    <location>
        <begin position="11"/>
        <end position="67"/>
    </location>
</feature>
<keyword evidence="1" id="KW-1133">Transmembrane helix</keyword>
<dbReference type="InterPro" id="IPR055746">
    <property type="entry name" value="DUF7322"/>
</dbReference>
<name>A0A9Q4C488_9EURY</name>
<sequence>MNGGADADRKLPEGFERRFWKLVLLLNIGPIGIAVAFYLAVFRGTSDLFWASLAGGAVALGFAAREYTVARSTLVEEDEG</sequence>
<keyword evidence="1" id="KW-0472">Membrane</keyword>
<evidence type="ECO:0000313" key="4">
    <source>
        <dbReference type="Proteomes" id="UP001149411"/>
    </source>
</evidence>
<dbReference type="Proteomes" id="UP001149411">
    <property type="component" value="Unassembled WGS sequence"/>
</dbReference>
<proteinExistence type="predicted"/>
<dbReference type="EMBL" id="RKLV01000006">
    <property type="protein sequence ID" value="MCX2819168.1"/>
    <property type="molecule type" value="Genomic_DNA"/>
</dbReference>